<dbReference type="Gene3D" id="3.40.50.150">
    <property type="entry name" value="Vaccinia Virus protein VP39"/>
    <property type="match status" value="1"/>
</dbReference>
<dbReference type="Proteomes" id="UP000809081">
    <property type="component" value="Unassembled WGS sequence"/>
</dbReference>
<comment type="caution">
    <text evidence="3">The sequence shown here is derived from an EMBL/GenBank/DDBJ whole genome shotgun (WGS) entry which is preliminary data.</text>
</comment>
<proteinExistence type="predicted"/>
<dbReference type="EMBL" id="JAFBEI010000059">
    <property type="protein sequence ID" value="MBM7637081.1"/>
    <property type="molecule type" value="Genomic_DNA"/>
</dbReference>
<dbReference type="EC" id="2.1.1.265" evidence="3"/>
<reference evidence="3 4" key="1">
    <citation type="submission" date="2021-01" db="EMBL/GenBank/DDBJ databases">
        <title>Genomic Encyclopedia of Type Strains, Phase IV (KMG-IV): sequencing the most valuable type-strain genomes for metagenomic binning, comparative biology and taxonomic classification.</title>
        <authorList>
            <person name="Goeker M."/>
        </authorList>
    </citation>
    <scope>NUCLEOTIDE SEQUENCE [LARGE SCALE GENOMIC DNA]</scope>
    <source>
        <strain evidence="3 4">DSM 27513</strain>
    </source>
</reference>
<dbReference type="RefSeq" id="WP_205017931.1">
    <property type="nucleotide sequence ID" value="NZ_JAFBEI010000059.1"/>
</dbReference>
<dbReference type="InterPro" id="IPR014431">
    <property type="entry name" value="Tellurite-R_TehB-2"/>
</dbReference>
<gene>
    <name evidence="3" type="ORF">JOC31_001911</name>
</gene>
<dbReference type="InterPro" id="IPR014710">
    <property type="entry name" value="RmlC-like_jellyroll"/>
</dbReference>
<dbReference type="InterPro" id="IPR029063">
    <property type="entry name" value="SAM-dependent_MTases_sf"/>
</dbReference>
<accession>A0ABS2PPQ8</accession>
<dbReference type="Pfam" id="PF09313">
    <property type="entry name" value="TehB-like"/>
    <property type="match status" value="1"/>
</dbReference>
<dbReference type="GO" id="GO:0032259">
    <property type="term" value="P:methylation"/>
    <property type="evidence" value="ECO:0007669"/>
    <property type="project" value="UniProtKB-KW"/>
</dbReference>
<dbReference type="Gene3D" id="2.60.120.10">
    <property type="entry name" value="Jelly Rolls"/>
    <property type="match status" value="1"/>
</dbReference>
<dbReference type="InterPro" id="IPR015985">
    <property type="entry name" value="TehB-like_dom"/>
</dbReference>
<dbReference type="InterPro" id="IPR015392">
    <property type="entry name" value="TehB/YeaR-like_dom"/>
</dbReference>
<organism evidence="3 4">
    <name type="scientific">Streptococcus saliviloxodontae</name>
    <dbReference type="NCBI Taxonomy" id="1349416"/>
    <lineage>
        <taxon>Bacteria</taxon>
        <taxon>Bacillati</taxon>
        <taxon>Bacillota</taxon>
        <taxon>Bacilli</taxon>
        <taxon>Lactobacillales</taxon>
        <taxon>Streptococcaceae</taxon>
        <taxon>Streptococcus</taxon>
    </lineage>
</organism>
<dbReference type="CDD" id="cd02440">
    <property type="entry name" value="AdoMet_MTases"/>
    <property type="match status" value="1"/>
</dbReference>
<dbReference type="GO" id="GO:0008168">
    <property type="term" value="F:methyltransferase activity"/>
    <property type="evidence" value="ECO:0007669"/>
    <property type="project" value="UniProtKB-KW"/>
</dbReference>
<dbReference type="NCBIfam" id="NF008405">
    <property type="entry name" value="PRK11207.1"/>
    <property type="match status" value="1"/>
</dbReference>
<dbReference type="PIRSF" id="PIRSF005215">
    <property type="entry name" value="TehB"/>
    <property type="match status" value="1"/>
</dbReference>
<dbReference type="InterPro" id="IPR004537">
    <property type="entry name" value="Tellurite-R_MeTrfase_TehB"/>
</dbReference>
<evidence type="ECO:0000313" key="4">
    <source>
        <dbReference type="Proteomes" id="UP000809081"/>
    </source>
</evidence>
<keyword evidence="3" id="KW-0489">Methyltransferase</keyword>
<dbReference type="Pfam" id="PF03848">
    <property type="entry name" value="TehB"/>
    <property type="match status" value="1"/>
</dbReference>
<dbReference type="SUPFAM" id="SSF51197">
    <property type="entry name" value="Clavaminate synthase-like"/>
    <property type="match status" value="1"/>
</dbReference>
<evidence type="ECO:0000259" key="1">
    <source>
        <dbReference type="Pfam" id="PF03848"/>
    </source>
</evidence>
<dbReference type="SUPFAM" id="SSF53335">
    <property type="entry name" value="S-adenosyl-L-methionine-dependent methyltransferases"/>
    <property type="match status" value="1"/>
</dbReference>
<feature type="domain" description="TehB/YeaR-like" evidence="2">
    <location>
        <begin position="12"/>
        <end position="92"/>
    </location>
</feature>
<evidence type="ECO:0000313" key="3">
    <source>
        <dbReference type="EMBL" id="MBM7637081.1"/>
    </source>
</evidence>
<keyword evidence="4" id="KW-1185">Reference proteome</keyword>
<protein>
    <submittedName>
        <fullName evidence="3">Tellurite methyltransferase</fullName>
        <ecNumber evidence="3">2.1.1.265</ecNumber>
    </submittedName>
</protein>
<keyword evidence="3" id="KW-0808">Transferase</keyword>
<sequence>MTSTKDNLLAYRRLPNWTADTLPEAFKQRHNTKEGTWAKLTILSGQLTFFELTEDGEIIAEHLYSKESDIPFVQPQAWHKVAAATDDLECYLEFFCQPEDYLSKKHGWTKTHSEVIEAAPLLAPNSRILDLGCGQGRNSLYLSMLGHDVTSVDANGQSLVMLENMAIEENLPAKIDWYDINEANITDIYDFILSTVVFMFLDRDQIPYIIQDMQDHTKSGGYNLIVCAMDTDNYPCPMPFSFTFKEGELKNYYKDWELIKYNENVGELHKVDENGNRLKMQFATLLAKKR</sequence>
<dbReference type="NCBIfam" id="TIGR00477">
    <property type="entry name" value="tehB"/>
    <property type="match status" value="1"/>
</dbReference>
<feature type="domain" description="Tellurite resistance methyltransferase TehB-like" evidence="1">
    <location>
        <begin position="94"/>
        <end position="286"/>
    </location>
</feature>
<evidence type="ECO:0000259" key="2">
    <source>
        <dbReference type="Pfam" id="PF09313"/>
    </source>
</evidence>
<name>A0ABS2PPQ8_9STRE</name>
<dbReference type="NCBIfam" id="NF008992">
    <property type="entry name" value="PRK12335.1"/>
    <property type="match status" value="1"/>
</dbReference>